<proteinExistence type="predicted"/>
<keyword evidence="4" id="KW-1185">Reference proteome</keyword>
<evidence type="ECO:0000313" key="3">
    <source>
        <dbReference type="EMBL" id="EPS60189.1"/>
    </source>
</evidence>
<dbReference type="AlphaFoldDB" id="S8C0L1"/>
<dbReference type="Proteomes" id="UP000015453">
    <property type="component" value="Unassembled WGS sequence"/>
</dbReference>
<dbReference type="EMBL" id="AUSU01007753">
    <property type="protein sequence ID" value="EPS60189.1"/>
    <property type="molecule type" value="Genomic_DNA"/>
</dbReference>
<gene>
    <name evidence="3" type="ORF">M569_14615</name>
</gene>
<comment type="caution">
    <text evidence="3">The sequence shown here is derived from an EMBL/GenBank/DDBJ whole genome shotgun (WGS) entry which is preliminary data.</text>
</comment>
<accession>S8C0L1</accession>
<evidence type="ECO:0000256" key="2">
    <source>
        <dbReference type="SAM" id="Phobius"/>
    </source>
</evidence>
<sequence>MSGNIIFLDPPPPLSGAAGSPIGKWEATISRRKSREKKDAATIFAIALSFFLHTLLARNVTSSFSVFGDGAEHFSIKNDENKYDK</sequence>
<name>S8C0L1_9LAMI</name>
<protein>
    <submittedName>
        <fullName evidence="3">Uncharacterized protein</fullName>
    </submittedName>
</protein>
<reference evidence="3 4" key="1">
    <citation type="journal article" date="2013" name="BMC Genomics">
        <title>The miniature genome of a carnivorous plant Genlisea aurea contains a low number of genes and short non-coding sequences.</title>
        <authorList>
            <person name="Leushkin E.V."/>
            <person name="Sutormin R.A."/>
            <person name="Nabieva E.R."/>
            <person name="Penin A.A."/>
            <person name="Kondrashov A.S."/>
            <person name="Logacheva M.D."/>
        </authorList>
    </citation>
    <scope>NUCLEOTIDE SEQUENCE [LARGE SCALE GENOMIC DNA]</scope>
</reference>
<organism evidence="3 4">
    <name type="scientific">Genlisea aurea</name>
    <dbReference type="NCBI Taxonomy" id="192259"/>
    <lineage>
        <taxon>Eukaryota</taxon>
        <taxon>Viridiplantae</taxon>
        <taxon>Streptophyta</taxon>
        <taxon>Embryophyta</taxon>
        <taxon>Tracheophyta</taxon>
        <taxon>Spermatophyta</taxon>
        <taxon>Magnoliopsida</taxon>
        <taxon>eudicotyledons</taxon>
        <taxon>Gunneridae</taxon>
        <taxon>Pentapetalae</taxon>
        <taxon>asterids</taxon>
        <taxon>lamiids</taxon>
        <taxon>Lamiales</taxon>
        <taxon>Lentibulariaceae</taxon>
        <taxon>Genlisea</taxon>
    </lineage>
</organism>
<feature type="transmembrane region" description="Helical" evidence="2">
    <location>
        <begin position="40"/>
        <end position="57"/>
    </location>
</feature>
<keyword evidence="2" id="KW-1133">Transmembrane helix</keyword>
<evidence type="ECO:0000256" key="1">
    <source>
        <dbReference type="SAM" id="MobiDB-lite"/>
    </source>
</evidence>
<feature type="region of interest" description="Disordered" evidence="1">
    <location>
        <begin position="1"/>
        <end position="20"/>
    </location>
</feature>
<evidence type="ECO:0000313" key="4">
    <source>
        <dbReference type="Proteomes" id="UP000015453"/>
    </source>
</evidence>
<keyword evidence="2" id="KW-0472">Membrane</keyword>
<keyword evidence="2" id="KW-0812">Transmembrane</keyword>